<reference evidence="1 2" key="1">
    <citation type="submission" date="2019-03" db="EMBL/GenBank/DDBJ databases">
        <title>Genomic Encyclopedia of Type Strains, Phase IV (KMG-IV): sequencing the most valuable type-strain genomes for metagenomic binning, comparative biology and taxonomic classification.</title>
        <authorList>
            <person name="Goeker M."/>
        </authorList>
    </citation>
    <scope>NUCLEOTIDE SEQUENCE [LARGE SCALE GENOMIC DNA]</scope>
    <source>
        <strain evidence="1 2">DSM 12121</strain>
    </source>
</reference>
<evidence type="ECO:0000313" key="2">
    <source>
        <dbReference type="Proteomes" id="UP000295129"/>
    </source>
</evidence>
<gene>
    <name evidence="1" type="ORF">C7389_1112</name>
</gene>
<dbReference type="AlphaFoldDB" id="A0A4R6DXF1"/>
<dbReference type="Proteomes" id="UP000295129">
    <property type="component" value="Unassembled WGS sequence"/>
</dbReference>
<keyword evidence="2" id="KW-1185">Reference proteome</keyword>
<dbReference type="EMBL" id="SNVV01000011">
    <property type="protein sequence ID" value="TDN49524.1"/>
    <property type="molecule type" value="Genomic_DNA"/>
</dbReference>
<protein>
    <submittedName>
        <fullName evidence="1">Uncharacterized protein</fullName>
    </submittedName>
</protein>
<evidence type="ECO:0000313" key="1">
    <source>
        <dbReference type="EMBL" id="TDN49524.1"/>
    </source>
</evidence>
<sequence>MPGISRFDQDFGAVVLELAGLSALCGVRLRDPGVVDAVLRGDELIRHTNPTAFDKMRGLLVLAFTLVERSVAAQGAESTAEFVASAIAEASERRDMFG</sequence>
<proteinExistence type="predicted"/>
<name>A0A4R6DXF1_9RHOO</name>
<comment type="caution">
    <text evidence="1">The sequence shown here is derived from an EMBL/GenBank/DDBJ whole genome shotgun (WGS) entry which is preliminary data.</text>
</comment>
<organism evidence="1 2">
    <name type="scientific">Azoarcus indigens</name>
    <dbReference type="NCBI Taxonomy" id="29545"/>
    <lineage>
        <taxon>Bacteria</taxon>
        <taxon>Pseudomonadati</taxon>
        <taxon>Pseudomonadota</taxon>
        <taxon>Betaproteobacteria</taxon>
        <taxon>Rhodocyclales</taxon>
        <taxon>Zoogloeaceae</taxon>
        <taxon>Azoarcus</taxon>
    </lineage>
</organism>
<accession>A0A4R6DXF1</accession>
<dbReference type="OrthoDB" id="9181658at2"/>
<dbReference type="RefSeq" id="WP_133592233.1">
    <property type="nucleotide sequence ID" value="NZ_SNVV01000011.1"/>
</dbReference>